<reference evidence="2 3" key="1">
    <citation type="submission" date="2015-03" db="EMBL/GenBank/DDBJ databases">
        <authorList>
            <consortium name="Pathogen Informatics"/>
        </authorList>
    </citation>
    <scope>NUCLEOTIDE SEQUENCE [LARGE SCALE GENOMIC DNA]</scope>
    <source>
        <strain evidence="2 3">M09401471</strain>
    </source>
</reference>
<sequence length="72" mass="7696">MLTGIWVCSARNSDSNPRCSSAAPSSAGPIPSSVTNVRTPNCMLAPIVLWLQDLHDDTAGRELGQSRIDQQT</sequence>
<evidence type="ECO:0000256" key="1">
    <source>
        <dbReference type="SAM" id="MobiDB-lite"/>
    </source>
</evidence>
<evidence type="ECO:0000313" key="2">
    <source>
        <dbReference type="EMBL" id="COW77584.1"/>
    </source>
</evidence>
<proteinExistence type="predicted"/>
<gene>
    <name evidence="2" type="ORF">ERS007720_03254</name>
</gene>
<evidence type="ECO:0000313" key="3">
    <source>
        <dbReference type="Proteomes" id="UP000044938"/>
    </source>
</evidence>
<dbReference type="Proteomes" id="UP000044938">
    <property type="component" value="Unassembled WGS sequence"/>
</dbReference>
<dbReference type="AlphaFoldDB" id="A0A655JDV8"/>
<accession>A0A655JDV8</accession>
<name>A0A655JDV8_MYCTX</name>
<feature type="compositionally biased region" description="Low complexity" evidence="1">
    <location>
        <begin position="20"/>
        <end position="33"/>
    </location>
</feature>
<organism evidence="2 3">
    <name type="scientific">Mycobacterium tuberculosis</name>
    <dbReference type="NCBI Taxonomy" id="1773"/>
    <lineage>
        <taxon>Bacteria</taxon>
        <taxon>Bacillati</taxon>
        <taxon>Actinomycetota</taxon>
        <taxon>Actinomycetes</taxon>
        <taxon>Mycobacteriales</taxon>
        <taxon>Mycobacteriaceae</taxon>
        <taxon>Mycobacterium</taxon>
        <taxon>Mycobacterium tuberculosis complex</taxon>
    </lineage>
</organism>
<dbReference type="EMBL" id="CSAJ01000502">
    <property type="protein sequence ID" value="COW77584.1"/>
    <property type="molecule type" value="Genomic_DNA"/>
</dbReference>
<feature type="region of interest" description="Disordered" evidence="1">
    <location>
        <begin position="11"/>
        <end position="34"/>
    </location>
</feature>
<protein>
    <submittedName>
        <fullName evidence="2">Uncharacterized protein</fullName>
    </submittedName>
</protein>